<dbReference type="PROSITE" id="PS00152">
    <property type="entry name" value="ATPASE_ALPHA_BETA"/>
    <property type="match status" value="1"/>
</dbReference>
<comment type="function">
    <text evidence="13">Non-catalytic subunit of the V1 complex of vacuolar(H+)-ATPase (V-ATPase), a multisubunit enzyme composed of a peripheral complex (V1) that hydrolyzes ATP and a membrane integral complex (V0) that translocates protons. V-ATPase is responsible for acidifying and maintaining the pH of intracellular compartments and in some cell types, is targeted to the plasma membrane, where it is responsible for acidifying the extracellular environment. In renal intercalated cells, can partially compensate the lack of ATP6V1B1 and mediate secretion of protons (H+) into the urine under base-line conditions but not in conditions of acid load.</text>
</comment>
<dbReference type="GO" id="GO:0042470">
    <property type="term" value="C:melanosome"/>
    <property type="evidence" value="ECO:0007669"/>
    <property type="project" value="UniProtKB-SubCell"/>
</dbReference>
<evidence type="ECO:0000256" key="12">
    <source>
        <dbReference type="ARBA" id="ARBA00042544"/>
    </source>
</evidence>
<dbReference type="InterPro" id="IPR027417">
    <property type="entry name" value="P-loop_NTPase"/>
</dbReference>
<dbReference type="GO" id="GO:1902600">
    <property type="term" value="P:proton transmembrane transport"/>
    <property type="evidence" value="ECO:0007669"/>
    <property type="project" value="UniProtKB-KW"/>
</dbReference>
<dbReference type="CDD" id="cd18118">
    <property type="entry name" value="ATP-synt_V_A-type_beta_N"/>
    <property type="match status" value="1"/>
</dbReference>
<gene>
    <name evidence="18" type="primary">atp6v1ba</name>
</gene>
<dbReference type="GO" id="GO:0030672">
    <property type="term" value="C:synaptic vesicle membrane"/>
    <property type="evidence" value="ECO:0007669"/>
    <property type="project" value="UniProtKB-SubCell"/>
</dbReference>
<dbReference type="Ensembl" id="ENSORLT00000045310.1">
    <property type="protein sequence ID" value="ENSORLP00000039379.1"/>
    <property type="gene ID" value="ENSORLG00000001220.2"/>
</dbReference>
<dbReference type="InterPro" id="IPR055190">
    <property type="entry name" value="ATP-synt_VA_C"/>
</dbReference>
<dbReference type="CDD" id="cd18112">
    <property type="entry name" value="ATP-synt_V_A-type_beta_C"/>
    <property type="match status" value="1"/>
</dbReference>
<evidence type="ECO:0000313" key="19">
    <source>
        <dbReference type="Proteomes" id="UP000001038"/>
    </source>
</evidence>
<evidence type="ECO:0000256" key="10">
    <source>
        <dbReference type="ARBA" id="ARBA00037827"/>
    </source>
</evidence>
<evidence type="ECO:0000256" key="2">
    <source>
        <dbReference type="ARBA" id="ARBA00004221"/>
    </source>
</evidence>
<reference evidence="18" key="3">
    <citation type="submission" date="2025-09" db="UniProtKB">
        <authorList>
            <consortium name="Ensembl"/>
        </authorList>
    </citation>
    <scope>IDENTIFICATION</scope>
    <source>
        <strain evidence="18">Hd-rR</strain>
    </source>
</reference>
<feature type="domain" description="ATPase F1/V1/A1 complex alpha/beta subunit N-terminal" evidence="16">
    <location>
        <begin position="41"/>
        <end position="107"/>
    </location>
</feature>
<reference evidence="18 19" key="1">
    <citation type="journal article" date="2007" name="Nature">
        <title>The medaka draft genome and insights into vertebrate genome evolution.</title>
        <authorList>
            <person name="Kasahara M."/>
            <person name="Naruse K."/>
            <person name="Sasaki S."/>
            <person name="Nakatani Y."/>
            <person name="Qu W."/>
            <person name="Ahsan B."/>
            <person name="Yamada T."/>
            <person name="Nagayasu Y."/>
            <person name="Doi K."/>
            <person name="Kasai Y."/>
            <person name="Jindo T."/>
            <person name="Kobayashi D."/>
            <person name="Shimada A."/>
            <person name="Toyoda A."/>
            <person name="Kuroki Y."/>
            <person name="Fujiyama A."/>
            <person name="Sasaki T."/>
            <person name="Shimizu A."/>
            <person name="Asakawa S."/>
            <person name="Shimizu N."/>
            <person name="Hashimoto S."/>
            <person name="Yang J."/>
            <person name="Lee Y."/>
            <person name="Matsushima K."/>
            <person name="Sugano S."/>
            <person name="Sakaizumi M."/>
            <person name="Narita T."/>
            <person name="Ohishi K."/>
            <person name="Haga S."/>
            <person name="Ohta F."/>
            <person name="Nomoto H."/>
            <person name="Nogata K."/>
            <person name="Morishita T."/>
            <person name="Endo T."/>
            <person name="Shin-I T."/>
            <person name="Takeda H."/>
            <person name="Morishita S."/>
            <person name="Kohara Y."/>
        </authorList>
    </citation>
    <scope>NUCLEOTIDE SEQUENCE [LARGE SCALE GENOMIC DNA]</scope>
    <source>
        <strain evidence="18 19">Hd-rR</strain>
    </source>
</reference>
<dbReference type="GO" id="GO:0016324">
    <property type="term" value="C:apical plasma membrane"/>
    <property type="evidence" value="ECO:0007669"/>
    <property type="project" value="UniProtKB-SubCell"/>
</dbReference>
<evidence type="ECO:0000259" key="15">
    <source>
        <dbReference type="Pfam" id="PF00006"/>
    </source>
</evidence>
<dbReference type="InterPro" id="IPR022879">
    <property type="entry name" value="V-ATPase_su_B/beta"/>
</dbReference>
<evidence type="ECO:0000259" key="16">
    <source>
        <dbReference type="Pfam" id="PF02874"/>
    </source>
</evidence>
<keyword evidence="19" id="KW-1185">Reference proteome</keyword>
<dbReference type="Gene3D" id="3.40.50.12240">
    <property type="match status" value="2"/>
</dbReference>
<dbReference type="Pfam" id="PF02874">
    <property type="entry name" value="ATP-synt_ab_N"/>
    <property type="match status" value="1"/>
</dbReference>
<keyword evidence="6" id="KW-0375">Hydrogen ion transport</keyword>
<comment type="subcellular location">
    <subcellularLocation>
        <location evidence="2">Apical cell membrane</location>
    </subcellularLocation>
    <subcellularLocation>
        <location evidence="1">Cytoplasmic vesicle</location>
        <location evidence="1">Clathrin-coated vesicle</location>
    </subcellularLocation>
    <subcellularLocation>
        <location evidence="10">Cytoplasmic vesicle</location>
        <location evidence="10">Secretory vesicle</location>
        <location evidence="10">Synaptic vesicle membrane</location>
        <topology evidence="10">Peripheral membrane protein</topology>
    </subcellularLocation>
    <subcellularLocation>
        <location evidence="3">Melanosome</location>
    </subcellularLocation>
</comment>
<evidence type="ECO:0000313" key="18">
    <source>
        <dbReference type="Ensembl" id="ENSORLP00000039379.1"/>
    </source>
</evidence>
<evidence type="ECO:0000256" key="1">
    <source>
        <dbReference type="ARBA" id="ARBA00004132"/>
    </source>
</evidence>
<dbReference type="CDD" id="cd01135">
    <property type="entry name" value="V_A-ATPase_B"/>
    <property type="match status" value="1"/>
</dbReference>
<dbReference type="InterPro" id="IPR000194">
    <property type="entry name" value="ATPase_F1/V1/A1_a/bsu_nucl-bd"/>
</dbReference>
<dbReference type="Bgee" id="ENSORLG00000001220">
    <property type="expression patterns" value="Expressed in brain and 14 other cell types or tissues"/>
</dbReference>
<evidence type="ECO:0000256" key="8">
    <source>
        <dbReference type="ARBA" id="ARBA00023065"/>
    </source>
</evidence>
<dbReference type="PANTHER" id="PTHR43389">
    <property type="entry name" value="V-TYPE PROTON ATPASE SUBUNIT B"/>
    <property type="match status" value="1"/>
</dbReference>
<keyword evidence="7" id="KW-0770">Synapse</keyword>
<evidence type="ECO:0000259" key="17">
    <source>
        <dbReference type="Pfam" id="PF22919"/>
    </source>
</evidence>
<dbReference type="NCBIfam" id="NF003235">
    <property type="entry name" value="PRK04196.1"/>
    <property type="match status" value="1"/>
</dbReference>
<evidence type="ECO:0000256" key="5">
    <source>
        <dbReference type="ARBA" id="ARBA00022448"/>
    </source>
</evidence>
<dbReference type="AlphaFoldDB" id="A0A3B3I6F7"/>
<feature type="domain" description="ATP synthase A/B type C-terminal" evidence="17">
    <location>
        <begin position="362"/>
        <end position="461"/>
    </location>
</feature>
<evidence type="ECO:0000256" key="6">
    <source>
        <dbReference type="ARBA" id="ARBA00022781"/>
    </source>
</evidence>
<dbReference type="GO" id="GO:0046034">
    <property type="term" value="P:ATP metabolic process"/>
    <property type="evidence" value="ECO:0007669"/>
    <property type="project" value="InterPro"/>
</dbReference>
<accession>A0A3B3I6F7</accession>
<dbReference type="Proteomes" id="UP000001038">
    <property type="component" value="Chromosome 15"/>
</dbReference>
<evidence type="ECO:0000256" key="4">
    <source>
        <dbReference type="ARBA" id="ARBA00008936"/>
    </source>
</evidence>
<dbReference type="InterPro" id="IPR020003">
    <property type="entry name" value="ATPase_a/bsu_AS"/>
</dbReference>
<feature type="domain" description="ATPase F1/V1/A1 complex alpha/beta subunit nucleotide-binding" evidence="15">
    <location>
        <begin position="196"/>
        <end position="356"/>
    </location>
</feature>
<dbReference type="InterPro" id="IPR004100">
    <property type="entry name" value="ATPase_F1/V1/A1_a/bsu_N"/>
</dbReference>
<dbReference type="GO" id="GO:0005524">
    <property type="term" value="F:ATP binding"/>
    <property type="evidence" value="ECO:0007669"/>
    <property type="project" value="InterPro"/>
</dbReference>
<protein>
    <recommendedName>
        <fullName evidence="11">V-type proton ATPase subunit B, brain isoform</fullName>
    </recommendedName>
    <alternativeName>
        <fullName evidence="12">Vacuolar proton pump subunit B 2</fullName>
    </alternativeName>
</protein>
<evidence type="ECO:0000256" key="11">
    <source>
        <dbReference type="ARBA" id="ARBA00039920"/>
    </source>
</evidence>
<dbReference type="Pfam" id="PF00006">
    <property type="entry name" value="ATP-synt_ab"/>
    <property type="match status" value="1"/>
</dbReference>
<reference evidence="18" key="2">
    <citation type="submission" date="2025-08" db="UniProtKB">
        <authorList>
            <consortium name="Ensembl"/>
        </authorList>
    </citation>
    <scope>IDENTIFICATION</scope>
    <source>
        <strain evidence="18">Hd-rR</strain>
    </source>
</reference>
<dbReference type="HAMAP" id="MF_00310">
    <property type="entry name" value="ATP_synth_B_arch"/>
    <property type="match status" value="1"/>
</dbReference>
<dbReference type="PANTHER" id="PTHR43389:SF5">
    <property type="entry name" value="V-TYPE PROTON ATPASE SUBUNIT B, BRAIN ISOFORM"/>
    <property type="match status" value="1"/>
</dbReference>
<keyword evidence="5" id="KW-0813">Transport</keyword>
<keyword evidence="9" id="KW-0968">Cytoplasmic vesicle</keyword>
<dbReference type="SUPFAM" id="SSF52540">
    <property type="entry name" value="P-loop containing nucleoside triphosphate hydrolases"/>
    <property type="match status" value="1"/>
</dbReference>
<comment type="similarity">
    <text evidence="4">Belongs to the ATPase alpha/beta chains family.</text>
</comment>
<keyword evidence="8" id="KW-0406">Ion transport</keyword>
<sequence>MATLVANRGMDVNGLAGAARTHTQAVTRNYISQPRLTYSTVSGVNGPLVILDNVKFPRYAEIVHLTLPDGTKRSGQVLEVIGTKAVVQVFEGTSGIDAKKTACEFTGDILRTPVSEDMLGRVFNGSGKPIDRGPNVLAEDYLDIMGQPINPQCRIYPEEMIQTGISAIDGMNSIARGQKIPIFSAAGLPHNEVNMETARFFKSDFEENGSMDNVCLFLNLANDPTIERIITPRLALTTAEYLAYQCEKHVLVILTDMSSYAEALREVSAAREEVPGRRGFPGYMYTDLATIYERAGRVEGRNGSITQIPILTMPNDDITHPIPDLTGYITEGQVYVDRQLHNRQIYPPINVLPSLSRLMKSAIGEGMTRKDHADVSNQLYACYAIGKDVQAMKAVVGEEALTSDDLLYLEFLQKFEKNFIAQGPYDNRTVYETLDIGWQLLRIFPKEMLKRIPQSTLAEFYPRESAARH</sequence>
<comment type="subunit">
    <text evidence="14">V-ATPase is a heteromultimeric enzyme made up of two complexes: the ATP-hydrolytic V1 complex and the proton translocation V0 complex. The V1 complex consists of three catalytic AB heterodimers that form a heterohexamer, three peripheral stalks each consisting of EG heterodimers, one central rotor including subunits D and F, and the regulatory subunits C and H. The proton translocation complex V0 consists of the proton transport subunit a, a ring of proteolipid subunits c9c'', rotary subunit d, subunits e and f, and the accessory subunits ATP6AP1/Ac45 and ATP6AP2/PRR.</text>
</comment>
<evidence type="ECO:0000256" key="3">
    <source>
        <dbReference type="ARBA" id="ARBA00004223"/>
    </source>
</evidence>
<evidence type="ECO:0000256" key="9">
    <source>
        <dbReference type="ARBA" id="ARBA00023329"/>
    </source>
</evidence>
<dbReference type="GeneTree" id="ENSGT00940000155068"/>
<dbReference type="Pfam" id="PF22919">
    <property type="entry name" value="ATP-synt_VA_C"/>
    <property type="match status" value="1"/>
</dbReference>
<evidence type="ECO:0000256" key="14">
    <source>
        <dbReference type="ARBA" id="ARBA00046696"/>
    </source>
</evidence>
<name>A0A3B3I6F7_ORYLA</name>
<proteinExistence type="inferred from homology"/>
<organism evidence="18 19">
    <name type="scientific">Oryzias latipes</name>
    <name type="common">Japanese rice fish</name>
    <name type="synonym">Japanese killifish</name>
    <dbReference type="NCBI Taxonomy" id="8090"/>
    <lineage>
        <taxon>Eukaryota</taxon>
        <taxon>Metazoa</taxon>
        <taxon>Chordata</taxon>
        <taxon>Craniata</taxon>
        <taxon>Vertebrata</taxon>
        <taxon>Euteleostomi</taxon>
        <taxon>Actinopterygii</taxon>
        <taxon>Neopterygii</taxon>
        <taxon>Teleostei</taxon>
        <taxon>Neoteleostei</taxon>
        <taxon>Acanthomorphata</taxon>
        <taxon>Ovalentaria</taxon>
        <taxon>Atherinomorphae</taxon>
        <taxon>Beloniformes</taxon>
        <taxon>Adrianichthyidae</taxon>
        <taxon>Oryziinae</taxon>
        <taxon>Oryzias</taxon>
    </lineage>
</organism>
<evidence type="ECO:0000256" key="7">
    <source>
        <dbReference type="ARBA" id="ARBA00023018"/>
    </source>
</evidence>
<evidence type="ECO:0000256" key="13">
    <source>
        <dbReference type="ARBA" id="ARBA00045731"/>
    </source>
</evidence>
<dbReference type="GO" id="GO:0030136">
    <property type="term" value="C:clathrin-coated vesicle"/>
    <property type="evidence" value="ECO:0007669"/>
    <property type="project" value="UniProtKB-SubCell"/>
</dbReference>